<feature type="transmembrane region" description="Helical" evidence="6">
    <location>
        <begin position="208"/>
        <end position="228"/>
    </location>
</feature>
<evidence type="ECO:0000256" key="5">
    <source>
        <dbReference type="ARBA" id="ARBA00023136"/>
    </source>
</evidence>
<dbReference type="GO" id="GO:0022857">
    <property type="term" value="F:transmembrane transporter activity"/>
    <property type="evidence" value="ECO:0007669"/>
    <property type="project" value="InterPro"/>
</dbReference>
<dbReference type="EMBL" id="QFGA01000001">
    <property type="protein sequence ID" value="TEB07796.1"/>
    <property type="molecule type" value="Genomic_DNA"/>
</dbReference>
<keyword evidence="4 6" id="KW-1133">Transmembrane helix</keyword>
<accession>A0A4Y7RG65</accession>
<name>A0A4Y7RG65_9FIRM</name>
<feature type="transmembrane region" description="Helical" evidence="6">
    <location>
        <begin position="126"/>
        <end position="152"/>
    </location>
</feature>
<evidence type="ECO:0000256" key="6">
    <source>
        <dbReference type="SAM" id="Phobius"/>
    </source>
</evidence>
<dbReference type="Proteomes" id="UP000298324">
    <property type="component" value="Unassembled WGS sequence"/>
</dbReference>
<sequence length="300" mass="31129">MSLHIWMGALEQGLLWGSMILGVYLTFRILNFPDLTVDGSFTLGAAVAARLILGGCDPWLATMAAVLAGAAAGLVTGLLHTQLKIDPLLSGILAMIALYSVNLRIMGTANLSLLRVDTIFSSISGFTGLSASALALGGAVSLLVVIGLYFFLQTEVGLGVRATGDNPQMIRSLGVNTNTTKLIGLSLSNALVAVSGSLVGQYQSFADVGMGIGMIVVGLASVIIGEVLVRTPTIFRALVAALVGSVIYRAVIAGVLQLGMPATDLKLLTAAIVTVALAFPVFRARFRKLPLSRERSGQSA</sequence>
<evidence type="ECO:0000256" key="2">
    <source>
        <dbReference type="ARBA" id="ARBA00022475"/>
    </source>
</evidence>
<dbReference type="InterPro" id="IPR001851">
    <property type="entry name" value="ABC_transp_permease"/>
</dbReference>
<dbReference type="PANTHER" id="PTHR32196:SF69">
    <property type="entry name" value="BRANCHED-CHAIN AMINO ACID TRANSPORT SYSTEM, PERMEASE PROTEIN"/>
    <property type="match status" value="1"/>
</dbReference>
<gene>
    <name evidence="7" type="ORF">Psch_01351</name>
</gene>
<keyword evidence="3 6" id="KW-0812">Transmembrane</keyword>
<evidence type="ECO:0000256" key="4">
    <source>
        <dbReference type="ARBA" id="ARBA00022989"/>
    </source>
</evidence>
<dbReference type="Pfam" id="PF02653">
    <property type="entry name" value="BPD_transp_2"/>
    <property type="match status" value="1"/>
</dbReference>
<comment type="caution">
    <text evidence="7">The sequence shown here is derived from an EMBL/GenBank/DDBJ whole genome shotgun (WGS) entry which is preliminary data.</text>
</comment>
<feature type="transmembrane region" description="Helical" evidence="6">
    <location>
        <begin position="235"/>
        <end position="255"/>
    </location>
</feature>
<comment type="subcellular location">
    <subcellularLocation>
        <location evidence="1">Cell membrane</location>
        <topology evidence="1">Multi-pass membrane protein</topology>
    </subcellularLocation>
</comment>
<evidence type="ECO:0000256" key="1">
    <source>
        <dbReference type="ARBA" id="ARBA00004651"/>
    </source>
</evidence>
<evidence type="ECO:0000313" key="8">
    <source>
        <dbReference type="Proteomes" id="UP000298324"/>
    </source>
</evidence>
<feature type="transmembrane region" description="Helical" evidence="6">
    <location>
        <begin position="88"/>
        <end position="106"/>
    </location>
</feature>
<dbReference type="PANTHER" id="PTHR32196">
    <property type="entry name" value="ABC TRANSPORTER PERMEASE PROTEIN YPHD-RELATED-RELATED"/>
    <property type="match status" value="1"/>
</dbReference>
<feature type="transmembrane region" description="Helical" evidence="6">
    <location>
        <begin position="6"/>
        <end position="27"/>
    </location>
</feature>
<feature type="transmembrane region" description="Helical" evidence="6">
    <location>
        <begin position="267"/>
        <end position="286"/>
    </location>
</feature>
<dbReference type="GO" id="GO:0005886">
    <property type="term" value="C:plasma membrane"/>
    <property type="evidence" value="ECO:0007669"/>
    <property type="project" value="UniProtKB-SubCell"/>
</dbReference>
<dbReference type="AlphaFoldDB" id="A0A4Y7RG65"/>
<reference evidence="7 8" key="1">
    <citation type="journal article" date="2018" name="Environ. Microbiol.">
        <title>Novel energy conservation strategies and behaviour of Pelotomaculum schinkii driving syntrophic propionate catabolism.</title>
        <authorList>
            <person name="Hidalgo-Ahumada C.A.P."/>
            <person name="Nobu M.K."/>
            <person name="Narihiro T."/>
            <person name="Tamaki H."/>
            <person name="Liu W.T."/>
            <person name="Kamagata Y."/>
            <person name="Stams A.J.M."/>
            <person name="Imachi H."/>
            <person name="Sousa D.Z."/>
        </authorList>
    </citation>
    <scope>NUCLEOTIDE SEQUENCE [LARGE SCALE GENOMIC DNA]</scope>
    <source>
        <strain evidence="7 8">HH</strain>
    </source>
</reference>
<keyword evidence="5 6" id="KW-0472">Membrane</keyword>
<keyword evidence="8" id="KW-1185">Reference proteome</keyword>
<evidence type="ECO:0000256" key="3">
    <source>
        <dbReference type="ARBA" id="ARBA00022692"/>
    </source>
</evidence>
<keyword evidence="2" id="KW-1003">Cell membrane</keyword>
<organism evidence="7 8">
    <name type="scientific">Pelotomaculum schinkii</name>
    <dbReference type="NCBI Taxonomy" id="78350"/>
    <lineage>
        <taxon>Bacteria</taxon>
        <taxon>Bacillati</taxon>
        <taxon>Bacillota</taxon>
        <taxon>Clostridia</taxon>
        <taxon>Eubacteriales</taxon>
        <taxon>Desulfotomaculaceae</taxon>
        <taxon>Pelotomaculum</taxon>
    </lineage>
</organism>
<feature type="transmembrane region" description="Helical" evidence="6">
    <location>
        <begin position="182"/>
        <end position="202"/>
    </location>
</feature>
<evidence type="ECO:0000313" key="7">
    <source>
        <dbReference type="EMBL" id="TEB07796.1"/>
    </source>
</evidence>
<proteinExistence type="predicted"/>
<dbReference type="CDD" id="cd06574">
    <property type="entry name" value="TM_PBP1_branched-chain-AA_like"/>
    <property type="match status" value="1"/>
</dbReference>
<protein>
    <submittedName>
        <fullName evidence="7">Branched-chain amino acid transport system / permease component</fullName>
    </submittedName>
</protein>
<feature type="transmembrane region" description="Helical" evidence="6">
    <location>
        <begin position="59"/>
        <end position="79"/>
    </location>
</feature>